<feature type="compositionally biased region" description="Basic residues" evidence="1">
    <location>
        <begin position="50"/>
        <end position="64"/>
    </location>
</feature>
<feature type="chain" id="PRO_5020548305" evidence="2">
    <location>
        <begin position="26"/>
        <end position="295"/>
    </location>
</feature>
<reference evidence="3 4" key="1">
    <citation type="journal article" date="2014" name="BMC Biol.">
        <title>A comprehensive evaluation of rodent malaria parasite genomes and gene expression.</title>
        <authorList>
            <person name="Otto T.D."/>
            <person name="Bohme U."/>
            <person name="Jackson A.P."/>
            <person name="Hunt M."/>
            <person name="Franke-Fayard B."/>
            <person name="Hoeijmakers W.A."/>
            <person name="Religa A.A."/>
            <person name="Robertson L."/>
            <person name="Sanders M."/>
            <person name="Ogun S.A."/>
            <person name="Cunningham D."/>
            <person name="Erhart A."/>
            <person name="Billker O."/>
            <person name="Khan S.M."/>
            <person name="Stunnenberg H.G."/>
            <person name="Langhorne J."/>
            <person name="Holder A.A."/>
            <person name="Waters A.P."/>
            <person name="Newbold C.I."/>
            <person name="Pain A."/>
            <person name="Berriman M."/>
            <person name="Janse C.J."/>
        </authorList>
    </citation>
    <scope>NUCLEOTIDE SEQUENCE [LARGE SCALE GENOMIC DNA]</scope>
    <source>
        <strain evidence="3 4">17X</strain>
    </source>
</reference>
<dbReference type="KEGG" id="pyo:PY17X_1050801"/>
<feature type="signal peptide" evidence="2">
    <location>
        <begin position="1"/>
        <end position="25"/>
    </location>
</feature>
<dbReference type="VEuPathDB" id="PlasmoDB:PY02165"/>
<name>A0A4V0KNW7_PLAYE</name>
<accession>A0A4V0KNW7</accession>
<gene>
    <name evidence="3" type="ORF">PY17X_1050801</name>
</gene>
<dbReference type="VEuPathDB" id="PlasmoDB:PYYM_0401700"/>
<dbReference type="InterPro" id="IPR006486">
    <property type="entry name" value="PYST_A"/>
</dbReference>
<keyword evidence="2" id="KW-0732">Signal</keyword>
<dbReference type="RefSeq" id="XP_022811153.2">
    <property type="nucleotide sequence ID" value="XM_022957761.2"/>
</dbReference>
<evidence type="ECO:0000256" key="2">
    <source>
        <dbReference type="SAM" id="SignalP"/>
    </source>
</evidence>
<proteinExistence type="predicted"/>
<evidence type="ECO:0000313" key="3">
    <source>
        <dbReference type="EMBL" id="VTZ79232.1"/>
    </source>
</evidence>
<dbReference type="NCBIfam" id="TIGR01599">
    <property type="entry name" value="PYST-A"/>
    <property type="match status" value="1"/>
</dbReference>
<evidence type="ECO:0000313" key="4">
    <source>
        <dbReference type="Proteomes" id="UP000072874"/>
    </source>
</evidence>
<dbReference type="AlphaFoldDB" id="A0A4V0KNW7"/>
<organism evidence="3 4">
    <name type="scientific">Plasmodium yoelii</name>
    <dbReference type="NCBI Taxonomy" id="5861"/>
    <lineage>
        <taxon>Eukaryota</taxon>
        <taxon>Sar</taxon>
        <taxon>Alveolata</taxon>
        <taxon>Apicomplexa</taxon>
        <taxon>Aconoidasida</taxon>
        <taxon>Haemosporida</taxon>
        <taxon>Plasmodiidae</taxon>
        <taxon>Plasmodium</taxon>
        <taxon>Plasmodium (Vinckeia)</taxon>
    </lineage>
</organism>
<dbReference type="Proteomes" id="UP000072874">
    <property type="component" value="Chromosome 10"/>
</dbReference>
<dbReference type="EMBL" id="LM993664">
    <property type="protein sequence ID" value="VTZ79232.1"/>
    <property type="molecule type" value="Genomic_DNA"/>
</dbReference>
<dbReference type="GeneID" id="3807333"/>
<sequence length="295" mass="35292">MNKFYIQILFFLLSISLYGNNKALATEVAPKTGAKPKSIRYTKPKSIRYTKPKSKKHEKPKSKKSYPANDNTEEIYEKNKHLLHPDIMEHINARNFMRDALVQLEYHANSRAYYKLFCRNYDYHMLFYKKNFRGHTKIQKVEYIIDDPNQYNEIINEVWDPNSDNYFYAGSVKRKIVRVYNRNLVMIQQRCKQWSWSREKYFYAIAAKYKISENKTIFVMASANIIDHNRKNNKYFENQIVESANIFQAEIDSEDDIRNGELKKMFVNLSGYIFEKRKNHIYITYVDSNDEHGSI</sequence>
<protein>
    <submittedName>
        <fullName evidence="3">Fam-a protein</fullName>
    </submittedName>
</protein>
<evidence type="ECO:0000256" key="1">
    <source>
        <dbReference type="SAM" id="MobiDB-lite"/>
    </source>
</evidence>
<dbReference type="VEuPathDB" id="PlasmoDB:Py17XNL_001400832"/>
<dbReference type="SUPFAM" id="SSF55961">
    <property type="entry name" value="Bet v1-like"/>
    <property type="match status" value="1"/>
</dbReference>
<feature type="region of interest" description="Disordered" evidence="1">
    <location>
        <begin position="50"/>
        <end position="71"/>
    </location>
</feature>
<dbReference type="VEuPathDB" id="PlasmoDB:PY17X_1050801"/>